<dbReference type="GO" id="GO:0003677">
    <property type="term" value="F:DNA binding"/>
    <property type="evidence" value="ECO:0007669"/>
    <property type="project" value="InterPro"/>
</dbReference>
<dbReference type="SUPFAM" id="SSF143422">
    <property type="entry name" value="Transposase IS200-like"/>
    <property type="match status" value="1"/>
</dbReference>
<dbReference type="InterPro" id="IPR036515">
    <property type="entry name" value="Transposase_17_sf"/>
</dbReference>
<evidence type="ECO:0000259" key="1">
    <source>
        <dbReference type="SMART" id="SM01321"/>
    </source>
</evidence>
<dbReference type="GO" id="GO:0004803">
    <property type="term" value="F:transposase activity"/>
    <property type="evidence" value="ECO:0007669"/>
    <property type="project" value="InterPro"/>
</dbReference>
<accession>A0AAE3M346</accession>
<dbReference type="EMBL" id="JAPDPJ010000011">
    <property type="protein sequence ID" value="MCW3786218.1"/>
    <property type="molecule type" value="Genomic_DNA"/>
</dbReference>
<comment type="caution">
    <text evidence="2">The sequence shown here is derived from an EMBL/GenBank/DDBJ whole genome shotgun (WGS) entry which is preliminary data.</text>
</comment>
<dbReference type="InterPro" id="IPR002686">
    <property type="entry name" value="Transposase_17"/>
</dbReference>
<organism evidence="2 3">
    <name type="scientific">Plebeiibacterium sediminum</name>
    <dbReference type="NCBI Taxonomy" id="2992112"/>
    <lineage>
        <taxon>Bacteria</taxon>
        <taxon>Pseudomonadati</taxon>
        <taxon>Bacteroidota</taxon>
        <taxon>Bacteroidia</taxon>
        <taxon>Marinilabiliales</taxon>
        <taxon>Marinilabiliaceae</taxon>
        <taxon>Plebeiibacterium</taxon>
    </lineage>
</organism>
<evidence type="ECO:0000313" key="2">
    <source>
        <dbReference type="EMBL" id="MCW3786218.1"/>
    </source>
</evidence>
<dbReference type="Pfam" id="PF01797">
    <property type="entry name" value="Y1_Tnp"/>
    <property type="match status" value="1"/>
</dbReference>
<sequence>MSEEFRNELEKIICGLATKHKSKPLAVFCNPDHTHVFVGLHPTISISKLIEQIKAGSSKWINDKRFLSGHFSWQDGYGAFTYSKSQTDRVIKYILNQPEHHIKRCFKDEYLSFLKKFDINFDPKYLFEWYSPV</sequence>
<name>A0AAE3M346_9BACT</name>
<dbReference type="AlphaFoldDB" id="A0AAE3M346"/>
<reference evidence="2" key="1">
    <citation type="submission" date="2022-10" db="EMBL/GenBank/DDBJ databases">
        <authorList>
            <person name="Yu W.X."/>
        </authorList>
    </citation>
    <scope>NUCLEOTIDE SEQUENCE</scope>
    <source>
        <strain evidence="2">AAT</strain>
    </source>
</reference>
<proteinExistence type="predicted"/>
<dbReference type="Proteomes" id="UP001209229">
    <property type="component" value="Unassembled WGS sequence"/>
</dbReference>
<dbReference type="GO" id="GO:0006313">
    <property type="term" value="P:DNA transposition"/>
    <property type="evidence" value="ECO:0007669"/>
    <property type="project" value="InterPro"/>
</dbReference>
<dbReference type="PANTHER" id="PTHR33360:SF2">
    <property type="entry name" value="TRANSPOSASE FOR INSERTION SEQUENCE ELEMENT IS200"/>
    <property type="match status" value="1"/>
</dbReference>
<feature type="domain" description="Transposase IS200-like" evidence="1">
    <location>
        <begin position="1"/>
        <end position="97"/>
    </location>
</feature>
<evidence type="ECO:0000313" key="3">
    <source>
        <dbReference type="Proteomes" id="UP001209229"/>
    </source>
</evidence>
<protein>
    <submittedName>
        <fullName evidence="2">Transposase</fullName>
    </submittedName>
</protein>
<dbReference type="PANTHER" id="PTHR33360">
    <property type="entry name" value="TRANSPOSASE FOR INSERTION SEQUENCE ELEMENT IS200"/>
    <property type="match status" value="1"/>
</dbReference>
<keyword evidence="3" id="KW-1185">Reference proteome</keyword>
<dbReference type="Gene3D" id="3.30.70.1290">
    <property type="entry name" value="Transposase IS200-like"/>
    <property type="match status" value="1"/>
</dbReference>
<gene>
    <name evidence="2" type="ORF">OM075_07060</name>
</gene>
<dbReference type="SMART" id="SM01321">
    <property type="entry name" value="Y1_Tnp"/>
    <property type="match status" value="1"/>
</dbReference>
<dbReference type="RefSeq" id="WP_301189838.1">
    <property type="nucleotide sequence ID" value="NZ_JAPDPJ010000011.1"/>
</dbReference>